<dbReference type="Pfam" id="PF00651">
    <property type="entry name" value="BTB"/>
    <property type="match status" value="1"/>
</dbReference>
<reference evidence="2 3" key="1">
    <citation type="submission" date="2023-08" db="EMBL/GenBank/DDBJ databases">
        <title>Black Yeasts Isolated from many extreme environments.</title>
        <authorList>
            <person name="Coleine C."/>
            <person name="Stajich J.E."/>
            <person name="Selbmann L."/>
        </authorList>
    </citation>
    <scope>NUCLEOTIDE SEQUENCE [LARGE SCALE GENOMIC DNA]</scope>
    <source>
        <strain evidence="2 3">CCFEE 6328</strain>
    </source>
</reference>
<name>A0ABR0JBM4_9EURO</name>
<dbReference type="Proteomes" id="UP001345691">
    <property type="component" value="Unassembled WGS sequence"/>
</dbReference>
<feature type="domain" description="BTB" evidence="1">
    <location>
        <begin position="27"/>
        <end position="96"/>
    </location>
</feature>
<dbReference type="InterPro" id="IPR011333">
    <property type="entry name" value="SKP1/BTB/POZ_sf"/>
</dbReference>
<dbReference type="SUPFAM" id="SSF54695">
    <property type="entry name" value="POZ domain"/>
    <property type="match status" value="1"/>
</dbReference>
<dbReference type="PANTHER" id="PTHR47843">
    <property type="entry name" value="BTB DOMAIN-CONTAINING PROTEIN-RELATED"/>
    <property type="match status" value="1"/>
</dbReference>
<gene>
    <name evidence="2" type="ORF">LTR69_005310</name>
</gene>
<evidence type="ECO:0000313" key="2">
    <source>
        <dbReference type="EMBL" id="KAK5060711.1"/>
    </source>
</evidence>
<accession>A0ABR0JBM4</accession>
<dbReference type="CDD" id="cd18186">
    <property type="entry name" value="BTB_POZ_ZBTB_KLHL-like"/>
    <property type="match status" value="1"/>
</dbReference>
<keyword evidence="3" id="KW-1185">Reference proteome</keyword>
<dbReference type="PANTHER" id="PTHR47843:SF2">
    <property type="entry name" value="BTB DOMAIN-CONTAINING PROTEIN"/>
    <property type="match status" value="1"/>
</dbReference>
<protein>
    <recommendedName>
        <fullName evidence="1">BTB domain-containing protein</fullName>
    </recommendedName>
</protein>
<dbReference type="PROSITE" id="PS50097">
    <property type="entry name" value="BTB"/>
    <property type="match status" value="1"/>
</dbReference>
<evidence type="ECO:0000313" key="3">
    <source>
        <dbReference type="Proteomes" id="UP001345691"/>
    </source>
</evidence>
<dbReference type="EMBL" id="JAVRRF010000010">
    <property type="protein sequence ID" value="KAK5060711.1"/>
    <property type="molecule type" value="Genomic_DNA"/>
</dbReference>
<dbReference type="Gene3D" id="3.30.710.10">
    <property type="entry name" value="Potassium Channel Kv1.1, Chain A"/>
    <property type="match status" value="1"/>
</dbReference>
<dbReference type="InterPro" id="IPR000210">
    <property type="entry name" value="BTB/POZ_dom"/>
</dbReference>
<comment type="caution">
    <text evidence="2">The sequence shown here is derived from an EMBL/GenBank/DDBJ whole genome shotgun (WGS) entry which is preliminary data.</text>
</comment>
<evidence type="ECO:0000259" key="1">
    <source>
        <dbReference type="PROSITE" id="PS50097"/>
    </source>
</evidence>
<organism evidence="2 3">
    <name type="scientific">Exophiala sideris</name>
    <dbReference type="NCBI Taxonomy" id="1016849"/>
    <lineage>
        <taxon>Eukaryota</taxon>
        <taxon>Fungi</taxon>
        <taxon>Dikarya</taxon>
        <taxon>Ascomycota</taxon>
        <taxon>Pezizomycotina</taxon>
        <taxon>Eurotiomycetes</taxon>
        <taxon>Chaetothyriomycetidae</taxon>
        <taxon>Chaetothyriales</taxon>
        <taxon>Herpotrichiellaceae</taxon>
        <taxon>Exophiala</taxon>
    </lineage>
</organism>
<sequence>MAPTDEESPATPPTKPKITAEIFALSNIVTVIVGKDQVAYGIHETVLKSRCPFFEKCLSAGMKEELEKTVRLPEERPCAFNVLVQWMYTDRITEEFLLPEHDYITEFVVNGTLTHAYVLADKFCMPELQDTIIERIRSQADSRMMHVDWLKHVWKYTEEGSKLRQSAVDKLHYDLAAKSQRFKDTEGKYSADLEMLLDCFDPVVRALLCKFVDQVNKGRKKYLPDPENPTDCVYHVHKEGGRCPTYK</sequence>
<proteinExistence type="predicted"/>